<dbReference type="AlphaFoldDB" id="A0AAF0TA14"/>
<proteinExistence type="predicted"/>
<dbReference type="Proteomes" id="UP001234989">
    <property type="component" value="Chromosome 2"/>
</dbReference>
<name>A0AAF0TA14_SOLVR</name>
<gene>
    <name evidence="1" type="ORF">MTR67_006817</name>
</gene>
<accession>A0AAF0TA14</accession>
<reference evidence="1" key="1">
    <citation type="submission" date="2023-08" db="EMBL/GenBank/DDBJ databases">
        <title>A de novo genome assembly of Solanum verrucosum Schlechtendal, a Mexican diploid species geographically isolated from the other diploid A-genome species in potato relatives.</title>
        <authorList>
            <person name="Hosaka K."/>
        </authorList>
    </citation>
    <scope>NUCLEOTIDE SEQUENCE</scope>
    <source>
        <tissue evidence="1">Young leaves</tissue>
    </source>
</reference>
<protein>
    <submittedName>
        <fullName evidence="1">Uncharacterized protein</fullName>
    </submittedName>
</protein>
<organism evidence="1 2">
    <name type="scientific">Solanum verrucosum</name>
    <dbReference type="NCBI Taxonomy" id="315347"/>
    <lineage>
        <taxon>Eukaryota</taxon>
        <taxon>Viridiplantae</taxon>
        <taxon>Streptophyta</taxon>
        <taxon>Embryophyta</taxon>
        <taxon>Tracheophyta</taxon>
        <taxon>Spermatophyta</taxon>
        <taxon>Magnoliopsida</taxon>
        <taxon>eudicotyledons</taxon>
        <taxon>Gunneridae</taxon>
        <taxon>Pentapetalae</taxon>
        <taxon>asterids</taxon>
        <taxon>lamiids</taxon>
        <taxon>Solanales</taxon>
        <taxon>Solanaceae</taxon>
        <taxon>Solanoideae</taxon>
        <taxon>Solaneae</taxon>
        <taxon>Solanum</taxon>
    </lineage>
</organism>
<evidence type="ECO:0000313" key="2">
    <source>
        <dbReference type="Proteomes" id="UP001234989"/>
    </source>
</evidence>
<feature type="non-terminal residue" evidence="1">
    <location>
        <position position="1"/>
    </location>
</feature>
<dbReference type="EMBL" id="CP133613">
    <property type="protein sequence ID" value="WMV13432.1"/>
    <property type="molecule type" value="Genomic_DNA"/>
</dbReference>
<keyword evidence="2" id="KW-1185">Reference proteome</keyword>
<sequence>VLGRAEGAKDALLGLQYFSLVCGSSSNTNVLQGRTGFQTAEGREGHGVCQRYLTRTWGAPQGLACRRRPRTARYVTAGRSRARSGILGFRAMDLFIAYPYICLPNLGPNRVHLDVFDLAKGDGILVNTQKVRRL</sequence>
<evidence type="ECO:0000313" key="1">
    <source>
        <dbReference type="EMBL" id="WMV13432.1"/>
    </source>
</evidence>